<comment type="caution">
    <text evidence="3">The sequence shown here is derived from an EMBL/GenBank/DDBJ whole genome shotgun (WGS) entry which is preliminary data.</text>
</comment>
<dbReference type="InParanoid" id="A0A1Z5JXJ1"/>
<organism evidence="3 4">
    <name type="scientific">Fistulifera solaris</name>
    <name type="common">Oleaginous diatom</name>
    <dbReference type="NCBI Taxonomy" id="1519565"/>
    <lineage>
        <taxon>Eukaryota</taxon>
        <taxon>Sar</taxon>
        <taxon>Stramenopiles</taxon>
        <taxon>Ochrophyta</taxon>
        <taxon>Bacillariophyta</taxon>
        <taxon>Bacillariophyceae</taxon>
        <taxon>Bacillariophycidae</taxon>
        <taxon>Naviculales</taxon>
        <taxon>Naviculaceae</taxon>
        <taxon>Fistulifera</taxon>
    </lineage>
</organism>
<feature type="compositionally biased region" description="Low complexity" evidence="1">
    <location>
        <begin position="146"/>
        <end position="162"/>
    </location>
</feature>
<evidence type="ECO:0000313" key="4">
    <source>
        <dbReference type="Proteomes" id="UP000198406"/>
    </source>
</evidence>
<evidence type="ECO:0000313" key="3">
    <source>
        <dbReference type="EMBL" id="GAX18582.1"/>
    </source>
</evidence>
<reference evidence="3 4" key="1">
    <citation type="journal article" date="2015" name="Plant Cell">
        <title>Oil accumulation by the oleaginous diatom Fistulifera solaris as revealed by the genome and transcriptome.</title>
        <authorList>
            <person name="Tanaka T."/>
            <person name="Maeda Y."/>
            <person name="Veluchamy A."/>
            <person name="Tanaka M."/>
            <person name="Abida H."/>
            <person name="Marechal E."/>
            <person name="Bowler C."/>
            <person name="Muto M."/>
            <person name="Sunaga Y."/>
            <person name="Tanaka M."/>
            <person name="Yoshino T."/>
            <person name="Taniguchi T."/>
            <person name="Fukuda Y."/>
            <person name="Nemoto M."/>
            <person name="Matsumoto M."/>
            <person name="Wong P.S."/>
            <person name="Aburatani S."/>
            <person name="Fujibuchi W."/>
        </authorList>
    </citation>
    <scope>NUCLEOTIDE SEQUENCE [LARGE SCALE GENOMIC DNA]</scope>
    <source>
        <strain evidence="3 4">JPCC DA0580</strain>
    </source>
</reference>
<feature type="region of interest" description="Disordered" evidence="1">
    <location>
        <begin position="113"/>
        <end position="162"/>
    </location>
</feature>
<dbReference type="Proteomes" id="UP000198406">
    <property type="component" value="Unassembled WGS sequence"/>
</dbReference>
<feature type="domain" description="DUF6824" evidence="2">
    <location>
        <begin position="35"/>
        <end position="119"/>
    </location>
</feature>
<dbReference type="AlphaFoldDB" id="A0A1Z5JXJ1"/>
<name>A0A1Z5JXJ1_FISSO</name>
<accession>A0A1Z5JXJ1</accession>
<dbReference type="InterPro" id="IPR049227">
    <property type="entry name" value="DUF6824"/>
</dbReference>
<protein>
    <recommendedName>
        <fullName evidence="2">DUF6824 domain-containing protein</fullName>
    </recommendedName>
</protein>
<evidence type="ECO:0000259" key="2">
    <source>
        <dbReference type="Pfam" id="PF20710"/>
    </source>
</evidence>
<dbReference type="OrthoDB" id="49453at2759"/>
<evidence type="ECO:0000256" key="1">
    <source>
        <dbReference type="SAM" id="MobiDB-lite"/>
    </source>
</evidence>
<keyword evidence="4" id="KW-1185">Reference proteome</keyword>
<dbReference type="Pfam" id="PF20710">
    <property type="entry name" value="DUF6824"/>
    <property type="match status" value="1"/>
</dbReference>
<sequence length="467" mass="52555">MDLQAIALAIVAGEKSGLPSVLTPLPVGYEPRNRDVCCGRGKRNWNHEGNVWFRNLIQANVDRYVQAPSKTDKTAVVISVVEQVRQEGAFFVKQDDDSGRWYDIGDIQAREKVGHSLRDQVTAQKKKEKEGDSLSPPRSRTPPPETVHSFVSSQHSSSSVAQHLVDQHAAANLIAPQMAFSMPAPTIGGISAINMTDEVRQSINFLYGNSQAFTDMQSQQAPSHQLQQLNVEQLQDLQPTPIHPQLQQQFRNMYQQPPQLNAQQVNRMPPPLNPDYGYGDVDYYAEQTRKTRDDNDVVDRRRSSRESVEVLEKFGRRPSWRAMSISSSSAKGLVSDIHDFQAEFGDDLFDDFVFDRRRSSIQPFSIQAGAVDARRMSAMSMGSAMGDSFGDLDSVPGLMPNVQFNNNFRSSIRRSSVNWMRDVQQQFYEFDRQQASDAGASPGGYDRRASTLDMLKVLQDMDYHEDD</sequence>
<dbReference type="EMBL" id="BDSP01000131">
    <property type="protein sequence ID" value="GAX18582.1"/>
    <property type="molecule type" value="Genomic_DNA"/>
</dbReference>
<gene>
    <name evidence="3" type="ORF">FisN_10Hu212</name>
</gene>
<proteinExistence type="predicted"/>